<keyword evidence="1" id="KW-0812">Transmembrane</keyword>
<dbReference type="InterPro" id="IPR052712">
    <property type="entry name" value="Acid_resist_chaperone_HdeD"/>
</dbReference>
<keyword evidence="1" id="KW-1133">Transmembrane helix</keyword>
<feature type="transmembrane region" description="Helical" evidence="1">
    <location>
        <begin position="132"/>
        <end position="151"/>
    </location>
</feature>
<evidence type="ECO:0000256" key="1">
    <source>
        <dbReference type="SAM" id="Phobius"/>
    </source>
</evidence>
<dbReference type="InterPro" id="IPR005325">
    <property type="entry name" value="DUF308_memb"/>
</dbReference>
<name>A0AAU9C8Z6_9GAMM</name>
<reference evidence="3" key="1">
    <citation type="journal article" date="2024" name="Int. J. Syst. Evol. Microbiol.">
        <title>Methylomarinovum tepidoasis sp. nov., a moderately thermophilic methanotroph of the family Methylothermaceae isolated from a deep-sea hydrothermal field.</title>
        <authorList>
            <person name="Hirayama H."/>
            <person name="Takaki Y."/>
            <person name="Abe M."/>
            <person name="Miyazaki M."/>
            <person name="Uematsu K."/>
            <person name="Matsui Y."/>
            <person name="Takai K."/>
        </authorList>
    </citation>
    <scope>NUCLEOTIDE SEQUENCE [LARGE SCALE GENOMIC DNA]</scope>
    <source>
        <strain evidence="3">IN45</strain>
    </source>
</reference>
<feature type="transmembrane region" description="Helical" evidence="1">
    <location>
        <begin position="100"/>
        <end position="120"/>
    </location>
</feature>
<keyword evidence="1" id="KW-0472">Membrane</keyword>
<evidence type="ECO:0000313" key="2">
    <source>
        <dbReference type="EMBL" id="BCX88316.1"/>
    </source>
</evidence>
<feature type="transmembrane region" description="Helical" evidence="1">
    <location>
        <begin position="20"/>
        <end position="40"/>
    </location>
</feature>
<protein>
    <recommendedName>
        <fullName evidence="4">HdeD family acid-resistance protein</fullName>
    </recommendedName>
</protein>
<accession>A0AAU9C8Z6</accession>
<proteinExistence type="predicted"/>
<keyword evidence="3" id="KW-1185">Reference proteome</keyword>
<dbReference type="EMBL" id="AP024718">
    <property type="protein sequence ID" value="BCX88316.1"/>
    <property type="molecule type" value="Genomic_DNA"/>
</dbReference>
<gene>
    <name evidence="2" type="ORF">MIN45_P0685</name>
</gene>
<dbReference type="PANTHER" id="PTHR34989:SF1">
    <property type="entry name" value="PROTEIN HDED"/>
    <property type="match status" value="1"/>
</dbReference>
<organism evidence="2 3">
    <name type="scientific">Methylomarinovum tepidoasis</name>
    <dbReference type="NCBI Taxonomy" id="2840183"/>
    <lineage>
        <taxon>Bacteria</taxon>
        <taxon>Pseudomonadati</taxon>
        <taxon>Pseudomonadota</taxon>
        <taxon>Gammaproteobacteria</taxon>
        <taxon>Methylococcales</taxon>
        <taxon>Methylothermaceae</taxon>
        <taxon>Methylomarinovum</taxon>
    </lineage>
</organism>
<feature type="transmembrane region" description="Helical" evidence="1">
    <location>
        <begin position="46"/>
        <end position="65"/>
    </location>
</feature>
<evidence type="ECO:0008006" key="4">
    <source>
        <dbReference type="Google" id="ProtNLM"/>
    </source>
</evidence>
<feature type="transmembrane region" description="Helical" evidence="1">
    <location>
        <begin position="157"/>
        <end position="181"/>
    </location>
</feature>
<dbReference type="AlphaFoldDB" id="A0AAU9C8Z6"/>
<dbReference type="PANTHER" id="PTHR34989">
    <property type="entry name" value="PROTEIN HDED"/>
    <property type="match status" value="1"/>
</dbReference>
<dbReference type="KEGG" id="meiy:MIN45_P0685"/>
<dbReference type="Proteomes" id="UP001321450">
    <property type="component" value="Chromosome"/>
</dbReference>
<feature type="transmembrane region" description="Helical" evidence="1">
    <location>
        <begin position="77"/>
        <end position="94"/>
    </location>
</feature>
<dbReference type="Pfam" id="PF03729">
    <property type="entry name" value="DUF308"/>
    <property type="match status" value="1"/>
</dbReference>
<evidence type="ECO:0000313" key="3">
    <source>
        <dbReference type="Proteomes" id="UP001321450"/>
    </source>
</evidence>
<dbReference type="GO" id="GO:0005886">
    <property type="term" value="C:plasma membrane"/>
    <property type="evidence" value="ECO:0007669"/>
    <property type="project" value="TreeGrafter"/>
</dbReference>
<sequence length="192" mass="20733">MNAEMSENLENLPKSWKTMLALGIVMVVLGVIGMGMSFTLTITTVVFFGAFMLVSGCMQLAHALFGKEIQDWKGKAMHTLIAIFYIIGGLLTVFNPIAGSFVLTAMLAGVFLAMGVYRVYVAVELRKQGQPWGTLAAVGIADILMATIIMMGMPWTALWVLGLLIAIELVMNGAMLVAVALEKRKQESQQGA</sequence>